<evidence type="ECO:0000313" key="2">
    <source>
        <dbReference type="EMBL" id="HII70851.1"/>
    </source>
</evidence>
<dbReference type="GeneID" id="1477314"/>
<evidence type="ECO:0000313" key="3">
    <source>
        <dbReference type="Proteomes" id="UP000619545"/>
    </source>
</evidence>
<comment type="similarity">
    <text evidence="1">Belongs to the UPF0254 family.</text>
</comment>
<organism evidence="2 3">
    <name type="scientific">Methanopyrus kandleri</name>
    <dbReference type="NCBI Taxonomy" id="2320"/>
    <lineage>
        <taxon>Archaea</taxon>
        <taxon>Methanobacteriati</taxon>
        <taxon>Methanobacteriota</taxon>
        <taxon>Methanomada group</taxon>
        <taxon>Methanopyri</taxon>
        <taxon>Methanopyrales</taxon>
        <taxon>Methanopyraceae</taxon>
        <taxon>Methanopyrus</taxon>
    </lineage>
</organism>
<dbReference type="Proteomes" id="UP000619545">
    <property type="component" value="Unassembled WGS sequence"/>
</dbReference>
<protein>
    <recommendedName>
        <fullName evidence="1">UPF0254 protein HA336_06440</fullName>
    </recommendedName>
</protein>
<name>A0A832WS86_9EURY</name>
<accession>A0A832WS86</accession>
<proteinExistence type="inferred from homology"/>
<dbReference type="EMBL" id="DUJS01000004">
    <property type="protein sequence ID" value="HII70851.1"/>
    <property type="molecule type" value="Genomic_DNA"/>
</dbReference>
<dbReference type="HAMAP" id="MF_00673">
    <property type="entry name" value="UPF0254"/>
    <property type="match status" value="1"/>
</dbReference>
<dbReference type="AlphaFoldDB" id="A0A832WS86"/>
<gene>
    <name evidence="2" type="ORF">HA336_06440</name>
</gene>
<dbReference type="RefSeq" id="WP_011018384.1">
    <property type="nucleotide sequence ID" value="NZ_DUJS01000004.1"/>
</dbReference>
<dbReference type="PIRSF" id="PIRSF018786">
    <property type="entry name" value="UPF0254"/>
    <property type="match status" value="1"/>
</dbReference>
<reference evidence="2" key="1">
    <citation type="journal article" date="2020" name="bioRxiv">
        <title>A rank-normalized archaeal taxonomy based on genome phylogeny resolves widespread incomplete and uneven classifications.</title>
        <authorList>
            <person name="Rinke C."/>
            <person name="Chuvochina M."/>
            <person name="Mussig A.J."/>
            <person name="Chaumeil P.-A."/>
            <person name="Waite D.W."/>
            <person name="Whitman W.B."/>
            <person name="Parks D.H."/>
            <person name="Hugenholtz P."/>
        </authorList>
    </citation>
    <scope>NUCLEOTIDE SEQUENCE</scope>
    <source>
        <strain evidence="2">UBA8853</strain>
    </source>
</reference>
<comment type="caution">
    <text evidence="2">The sequence shown here is derived from an EMBL/GenBank/DDBJ whole genome shotgun (WGS) entry which is preliminary data.</text>
</comment>
<dbReference type="InterPro" id="IPR009625">
    <property type="entry name" value="HcgF"/>
</dbReference>
<sequence length="182" mass="19891">MLRVATAECFTHGFVGREIHASASGYTGELGSEILGTELEGKVSVVAACFIPTVSGLRSLLGIDPPEPDEVSKSGAKAYREETDRKVAVMMARAVRERTGADVGIGTTAGIGRGAICLDDGEITLLGRTDVHANLLKPDERIRKRQLQGIKRSLVMFRAYFRCELDELLEEEWVEEVTRDLP</sequence>
<dbReference type="NCBIfam" id="NF002122">
    <property type="entry name" value="PRK00962.1"/>
    <property type="match status" value="1"/>
</dbReference>
<dbReference type="Pfam" id="PF06787">
    <property type="entry name" value="HcgF"/>
    <property type="match status" value="1"/>
</dbReference>
<evidence type="ECO:0000256" key="1">
    <source>
        <dbReference type="HAMAP-Rule" id="MF_00673"/>
    </source>
</evidence>
<dbReference type="SMR" id="A0A832WS86"/>